<accession>A0AAJ2V9T9</accession>
<sequence>MRIILIQNKNDRMQADVYFLSRIGRMRMPGFQAKKSPAGGNACGAGRSLAVT</sequence>
<gene>
    <name evidence="2" type="ORF">SGN30_09830</name>
</gene>
<reference evidence="2" key="1">
    <citation type="submission" date="2023-11" db="EMBL/GenBank/DDBJ databases">
        <title>Identification and selenium tolerance of Delftia acidovorans R3-25.</title>
        <authorList>
            <person name="Zhang S."/>
            <person name="Liu Y."/>
            <person name="Guo Y."/>
        </authorList>
    </citation>
    <scope>NUCLEOTIDE SEQUENCE</scope>
    <source>
        <strain evidence="2">R3-25</strain>
    </source>
</reference>
<evidence type="ECO:0000256" key="1">
    <source>
        <dbReference type="SAM" id="MobiDB-lite"/>
    </source>
</evidence>
<feature type="region of interest" description="Disordered" evidence="1">
    <location>
        <begin position="31"/>
        <end position="52"/>
    </location>
</feature>
<protein>
    <submittedName>
        <fullName evidence="2">Uncharacterized protein</fullName>
    </submittedName>
</protein>
<proteinExistence type="predicted"/>
<organism evidence="2 3">
    <name type="scientific">Delftia acidovorans</name>
    <name type="common">Pseudomonas acidovorans</name>
    <name type="synonym">Comamonas acidovorans</name>
    <dbReference type="NCBI Taxonomy" id="80866"/>
    <lineage>
        <taxon>Bacteria</taxon>
        <taxon>Pseudomonadati</taxon>
        <taxon>Pseudomonadota</taxon>
        <taxon>Betaproteobacteria</taxon>
        <taxon>Burkholderiales</taxon>
        <taxon>Comamonadaceae</taxon>
        <taxon>Delftia</taxon>
    </lineage>
</organism>
<dbReference type="RefSeq" id="WP_193760912.1">
    <property type="nucleotide sequence ID" value="NZ_CAURVC010000004.1"/>
</dbReference>
<dbReference type="Proteomes" id="UP001287445">
    <property type="component" value="Unassembled WGS sequence"/>
</dbReference>
<comment type="caution">
    <text evidence="2">The sequence shown here is derived from an EMBL/GenBank/DDBJ whole genome shotgun (WGS) entry which is preliminary data.</text>
</comment>
<dbReference type="EMBL" id="JAWWMZ010000003">
    <property type="protein sequence ID" value="MDX4953717.1"/>
    <property type="molecule type" value="Genomic_DNA"/>
</dbReference>
<evidence type="ECO:0000313" key="2">
    <source>
        <dbReference type="EMBL" id="MDX4953717.1"/>
    </source>
</evidence>
<evidence type="ECO:0000313" key="3">
    <source>
        <dbReference type="Proteomes" id="UP001287445"/>
    </source>
</evidence>
<dbReference type="AlphaFoldDB" id="A0AAJ2V9T9"/>
<name>A0AAJ2V9T9_DELAC</name>